<reference evidence="2" key="2">
    <citation type="submission" date="2025-08" db="UniProtKB">
        <authorList>
            <consortium name="Ensembl"/>
        </authorList>
    </citation>
    <scope>IDENTIFICATION</scope>
</reference>
<dbReference type="SMART" id="SM00409">
    <property type="entry name" value="IG"/>
    <property type="match status" value="1"/>
</dbReference>
<feature type="domain" description="Ig-like" evidence="1">
    <location>
        <begin position="31"/>
        <end position="140"/>
    </location>
</feature>
<reference evidence="2" key="3">
    <citation type="submission" date="2025-09" db="UniProtKB">
        <authorList>
            <consortium name="Ensembl"/>
        </authorList>
    </citation>
    <scope>IDENTIFICATION</scope>
</reference>
<sequence>MCGHCLICRVKHIYKQLLYLTLFSNIQVYSPCLSLIFLETVTEEYSHITVRDGGEATLSCDNKIDDHDKCEQTDWIFNSKQHNSSVELVTSGKKQETHTSHLNRLSVTENCSLVIKNVTAEDAGQYSCRQQDIYSVVDLSVFTSEYFTSNCFVRTIN</sequence>
<evidence type="ECO:0000313" key="2">
    <source>
        <dbReference type="Ensembl" id="ENSATEP00000073277.1"/>
    </source>
</evidence>
<dbReference type="Ensembl" id="ENSATET00000076786.1">
    <property type="protein sequence ID" value="ENSATEP00000073277.1"/>
    <property type="gene ID" value="ENSATEG00000032817.1"/>
</dbReference>
<name>A0AAQ6IHR8_ANATE</name>
<dbReference type="InterPro" id="IPR036179">
    <property type="entry name" value="Ig-like_dom_sf"/>
</dbReference>
<dbReference type="Gene3D" id="2.60.40.10">
    <property type="entry name" value="Immunoglobulins"/>
    <property type="match status" value="1"/>
</dbReference>
<proteinExistence type="predicted"/>
<evidence type="ECO:0000313" key="3">
    <source>
        <dbReference type="Proteomes" id="UP000265040"/>
    </source>
</evidence>
<dbReference type="InterPro" id="IPR003599">
    <property type="entry name" value="Ig_sub"/>
</dbReference>
<organism evidence="2 3">
    <name type="scientific">Anabas testudineus</name>
    <name type="common">Climbing perch</name>
    <name type="synonym">Anthias testudineus</name>
    <dbReference type="NCBI Taxonomy" id="64144"/>
    <lineage>
        <taxon>Eukaryota</taxon>
        <taxon>Metazoa</taxon>
        <taxon>Chordata</taxon>
        <taxon>Craniata</taxon>
        <taxon>Vertebrata</taxon>
        <taxon>Euteleostomi</taxon>
        <taxon>Actinopterygii</taxon>
        <taxon>Neopterygii</taxon>
        <taxon>Teleostei</taxon>
        <taxon>Neoteleostei</taxon>
        <taxon>Acanthomorphata</taxon>
        <taxon>Anabantaria</taxon>
        <taxon>Anabantiformes</taxon>
        <taxon>Anabantoidei</taxon>
        <taxon>Anabantidae</taxon>
        <taxon>Anabas</taxon>
    </lineage>
</organism>
<dbReference type="PROSITE" id="PS50835">
    <property type="entry name" value="IG_LIKE"/>
    <property type="match status" value="1"/>
</dbReference>
<dbReference type="Pfam" id="PF07686">
    <property type="entry name" value="V-set"/>
    <property type="match status" value="1"/>
</dbReference>
<dbReference type="AlphaFoldDB" id="A0AAQ6IHR8"/>
<dbReference type="SUPFAM" id="SSF48726">
    <property type="entry name" value="Immunoglobulin"/>
    <property type="match status" value="1"/>
</dbReference>
<dbReference type="InterPro" id="IPR013106">
    <property type="entry name" value="Ig_V-set"/>
</dbReference>
<dbReference type="Proteomes" id="UP000265040">
    <property type="component" value="Chromosome 24"/>
</dbReference>
<keyword evidence="3" id="KW-1185">Reference proteome</keyword>
<evidence type="ECO:0000259" key="1">
    <source>
        <dbReference type="PROSITE" id="PS50835"/>
    </source>
</evidence>
<reference evidence="2 3" key="1">
    <citation type="submission" date="2021-04" db="EMBL/GenBank/DDBJ databases">
        <authorList>
            <consortium name="Wellcome Sanger Institute Data Sharing"/>
        </authorList>
    </citation>
    <scope>NUCLEOTIDE SEQUENCE [LARGE SCALE GENOMIC DNA]</scope>
</reference>
<dbReference type="InterPro" id="IPR007110">
    <property type="entry name" value="Ig-like_dom"/>
</dbReference>
<dbReference type="GeneTree" id="ENSGT00930000151352"/>
<protein>
    <recommendedName>
        <fullName evidence="1">Ig-like domain-containing protein</fullName>
    </recommendedName>
</protein>
<dbReference type="PANTHER" id="PTHR11422">
    <property type="entry name" value="T-CELL SURFACE GLYCOPROTEIN CD4"/>
    <property type="match status" value="1"/>
</dbReference>
<dbReference type="InterPro" id="IPR013783">
    <property type="entry name" value="Ig-like_fold"/>
</dbReference>
<accession>A0AAQ6IHR8</accession>